<sequence>WHQASRGLACAGLGLRRLEAHAAGAYLASLGATRRLCSELDPARSWALEDAGTRAGAALSARNAQLPQSAGLRPGALETAKQKDLSAAFDDYWHRHFLENLGAAYRADIQSELLPGASGFLEVAPSEKLGLLFEPEERRLLLPVYDADHFCPCCDEPCDRHGRHAGLCAGAGDRVCRRNAARNLVGRFAAAARCNPELERPGLLPPRPGDDRAIGRRPADVCIPSWHLGTPAAFDFAAARGMAFQGVGSAADAYEVVKRTHLDTE</sequence>
<organism evidence="1 2">
    <name type="scientific">Prorocentrum cordatum</name>
    <dbReference type="NCBI Taxonomy" id="2364126"/>
    <lineage>
        <taxon>Eukaryota</taxon>
        <taxon>Sar</taxon>
        <taxon>Alveolata</taxon>
        <taxon>Dinophyceae</taxon>
        <taxon>Prorocentrales</taxon>
        <taxon>Prorocentraceae</taxon>
        <taxon>Prorocentrum</taxon>
    </lineage>
</organism>
<evidence type="ECO:0008006" key="3">
    <source>
        <dbReference type="Google" id="ProtNLM"/>
    </source>
</evidence>
<feature type="non-terminal residue" evidence="1">
    <location>
        <position position="265"/>
    </location>
</feature>
<feature type="non-terminal residue" evidence="1">
    <location>
        <position position="1"/>
    </location>
</feature>
<keyword evidence="2" id="KW-1185">Reference proteome</keyword>
<gene>
    <name evidence="1" type="ORF">PCOR1329_LOCUS76659</name>
</gene>
<dbReference type="EMBL" id="CAUYUJ010020539">
    <property type="protein sequence ID" value="CAK0899032.1"/>
    <property type="molecule type" value="Genomic_DNA"/>
</dbReference>
<comment type="caution">
    <text evidence="1">The sequence shown here is derived from an EMBL/GenBank/DDBJ whole genome shotgun (WGS) entry which is preliminary data.</text>
</comment>
<reference evidence="1" key="1">
    <citation type="submission" date="2023-10" db="EMBL/GenBank/DDBJ databases">
        <authorList>
            <person name="Chen Y."/>
            <person name="Shah S."/>
            <person name="Dougan E. K."/>
            <person name="Thang M."/>
            <person name="Chan C."/>
        </authorList>
    </citation>
    <scope>NUCLEOTIDE SEQUENCE [LARGE SCALE GENOMIC DNA]</scope>
</reference>
<evidence type="ECO:0000313" key="2">
    <source>
        <dbReference type="Proteomes" id="UP001189429"/>
    </source>
</evidence>
<proteinExistence type="predicted"/>
<accession>A0ABN9XH35</accession>
<protein>
    <recommendedName>
        <fullName evidence="3">Phospholipase B-like</fullName>
    </recommendedName>
</protein>
<name>A0ABN9XH35_9DINO</name>
<evidence type="ECO:0000313" key="1">
    <source>
        <dbReference type="EMBL" id="CAK0899032.1"/>
    </source>
</evidence>
<dbReference type="Proteomes" id="UP001189429">
    <property type="component" value="Unassembled WGS sequence"/>
</dbReference>